<comment type="similarity">
    <text evidence="1 6">Belongs to the peptidase M42 family.</text>
</comment>
<dbReference type="GO" id="GO:0046872">
    <property type="term" value="F:metal ion binding"/>
    <property type="evidence" value="ECO:0007669"/>
    <property type="project" value="UniProtKB-UniRule"/>
</dbReference>
<feature type="binding site" evidence="8">
    <location>
        <position position="323"/>
    </location>
    <ligand>
        <name>Zn(2+)</name>
        <dbReference type="ChEBI" id="CHEBI:29105"/>
        <label>2</label>
    </ligand>
</feature>
<dbReference type="SUPFAM" id="SSF53187">
    <property type="entry name" value="Zn-dependent exopeptidases"/>
    <property type="match status" value="1"/>
</dbReference>
<reference evidence="9 12" key="3">
    <citation type="submission" date="2019-06" db="EMBL/GenBank/DDBJ databases">
        <title>Whole genome shotgun sequence of Brevibacillus reuszeri NBRC 15719.</title>
        <authorList>
            <person name="Hosoyama A."/>
            <person name="Uohara A."/>
            <person name="Ohji S."/>
            <person name="Ichikawa N."/>
        </authorList>
    </citation>
    <scope>NUCLEOTIDE SEQUENCE [LARGE SCALE GENOMIC DNA]</scope>
    <source>
        <strain evidence="9 12">NBRC 15719</strain>
    </source>
</reference>
<organism evidence="10 11">
    <name type="scientific">Brevibacillus reuszeri</name>
    <dbReference type="NCBI Taxonomy" id="54915"/>
    <lineage>
        <taxon>Bacteria</taxon>
        <taxon>Bacillati</taxon>
        <taxon>Bacillota</taxon>
        <taxon>Bacilli</taxon>
        <taxon>Bacillales</taxon>
        <taxon>Paenibacillaceae</taxon>
        <taxon>Brevibacillus</taxon>
    </lineage>
</organism>
<feature type="binding site" evidence="8">
    <location>
        <position position="67"/>
    </location>
    <ligand>
        <name>Zn(2+)</name>
        <dbReference type="ChEBI" id="CHEBI:29105"/>
        <label>1</label>
    </ligand>
</feature>
<evidence type="ECO:0000256" key="5">
    <source>
        <dbReference type="ARBA" id="ARBA00022801"/>
    </source>
</evidence>
<feature type="binding site" evidence="8">
    <location>
        <position position="181"/>
    </location>
    <ligand>
        <name>Zn(2+)</name>
        <dbReference type="ChEBI" id="CHEBI:29105"/>
        <label>2</label>
    </ligand>
</feature>
<evidence type="ECO:0000256" key="7">
    <source>
        <dbReference type="PIRSR" id="PIRSR001123-1"/>
    </source>
</evidence>
<gene>
    <name evidence="9" type="primary">ytoP</name>
    <name evidence="10" type="ORF">ADS79_31690</name>
    <name evidence="9" type="ORF">BRE01_27380</name>
</gene>
<dbReference type="Proteomes" id="UP000036834">
    <property type="component" value="Unassembled WGS sequence"/>
</dbReference>
<feature type="binding site" evidence="8">
    <location>
        <position position="238"/>
    </location>
    <ligand>
        <name>Zn(2+)</name>
        <dbReference type="ChEBI" id="CHEBI:29105"/>
        <label>1</label>
    </ligand>
</feature>
<comment type="caution">
    <text evidence="10">The sequence shown here is derived from an EMBL/GenBank/DDBJ whole genome shotgun (WGS) entry which is preliminary data.</text>
</comment>
<dbReference type="STRING" id="54915.ADS79_31690"/>
<dbReference type="CDD" id="cd05656">
    <property type="entry name" value="M42_Frv"/>
    <property type="match status" value="1"/>
</dbReference>
<dbReference type="PANTHER" id="PTHR32481">
    <property type="entry name" value="AMINOPEPTIDASE"/>
    <property type="match status" value="1"/>
</dbReference>
<evidence type="ECO:0000313" key="12">
    <source>
        <dbReference type="Proteomes" id="UP000319578"/>
    </source>
</evidence>
<feature type="active site" description="Proton acceptor" evidence="7">
    <location>
        <position position="214"/>
    </location>
</feature>
<dbReference type="InterPro" id="IPR051464">
    <property type="entry name" value="Peptidase_M42_aminopept"/>
</dbReference>
<feature type="binding site" evidence="8">
    <location>
        <position position="215"/>
    </location>
    <ligand>
        <name>Zn(2+)</name>
        <dbReference type="ChEBI" id="CHEBI:29105"/>
        <label>2</label>
    </ligand>
</feature>
<dbReference type="Gene3D" id="2.40.30.40">
    <property type="entry name" value="Peptidase M42, domain 2"/>
    <property type="match status" value="1"/>
</dbReference>
<proteinExistence type="inferred from homology"/>
<dbReference type="GO" id="GO:0004177">
    <property type="term" value="F:aminopeptidase activity"/>
    <property type="evidence" value="ECO:0007669"/>
    <property type="project" value="UniProtKB-UniRule"/>
</dbReference>
<dbReference type="AlphaFoldDB" id="A0A0K9YIM9"/>
<keyword evidence="2 9" id="KW-0031">Aminopeptidase</keyword>
<dbReference type="PIRSF" id="PIRSF001123">
    <property type="entry name" value="PepA_GA"/>
    <property type="match status" value="1"/>
</dbReference>
<evidence type="ECO:0000256" key="1">
    <source>
        <dbReference type="ARBA" id="ARBA00006272"/>
    </source>
</evidence>
<name>A0A0K9YIM9_9BACL</name>
<reference evidence="10" key="2">
    <citation type="submission" date="2015-07" db="EMBL/GenBank/DDBJ databases">
        <title>MeaNS - Measles Nucleotide Surveillance Program.</title>
        <authorList>
            <person name="Tran T."/>
            <person name="Druce J."/>
        </authorList>
    </citation>
    <scope>NUCLEOTIDE SEQUENCE</scope>
    <source>
        <strain evidence="10">DSM 9887</strain>
    </source>
</reference>
<dbReference type="InterPro" id="IPR023367">
    <property type="entry name" value="Peptidase_M42_dom2"/>
</dbReference>
<dbReference type="Gene3D" id="3.40.630.10">
    <property type="entry name" value="Zn peptidases"/>
    <property type="match status" value="1"/>
</dbReference>
<dbReference type="RefSeq" id="WP_049742471.1">
    <property type="nucleotide sequence ID" value="NZ_BJON01000010.1"/>
</dbReference>
<sequence>MNNPFQREIWNRLTQAPGAAGFEGPVRDIMREYISTYTSEIVYDNLGSIFGVMRGDENGPKIMVAGHMDEVGFMVSRISDKGFISFQTLGGWWGQVLLAQRVQIVSDKGIIEGVISSIPPHVLSDDQRNRPMDIRNMYIDIGVDSRAEVERLGIRPGQQIVPVCPLQEMANPDRIMSKAWDNRYGCSLAVELAKELHERPEHPNVVYVGATVQEELSGTRGAKTAAAMIDPDLFLALDASPASDIPGVREEGGKLGSGLLMRIYDPGYVMPVGLRELLISTCEEEKIPYQYYVAKGGTDAGVVQYHGKGVPSAVIGIPSRYIHSHASIIDKKDYEAAKRLLFSVIRKLDRATWESILPR</sequence>
<evidence type="ECO:0000313" key="11">
    <source>
        <dbReference type="Proteomes" id="UP000036834"/>
    </source>
</evidence>
<dbReference type="GO" id="GO:0006508">
    <property type="term" value="P:proteolysis"/>
    <property type="evidence" value="ECO:0007669"/>
    <property type="project" value="UniProtKB-KW"/>
</dbReference>
<dbReference type="PANTHER" id="PTHR32481:SF0">
    <property type="entry name" value="AMINOPEPTIDASE YPDE-RELATED"/>
    <property type="match status" value="1"/>
</dbReference>
<keyword evidence="4 8" id="KW-0479">Metal-binding</keyword>
<evidence type="ECO:0000256" key="4">
    <source>
        <dbReference type="ARBA" id="ARBA00022723"/>
    </source>
</evidence>
<feature type="binding site" evidence="8">
    <location>
        <position position="181"/>
    </location>
    <ligand>
        <name>Zn(2+)</name>
        <dbReference type="ChEBI" id="CHEBI:29105"/>
        <label>1</label>
    </ligand>
</feature>
<dbReference type="EMBL" id="LGIQ01000017">
    <property type="protein sequence ID" value="KNB68542.1"/>
    <property type="molecule type" value="Genomic_DNA"/>
</dbReference>
<dbReference type="InterPro" id="IPR008007">
    <property type="entry name" value="Peptidase_M42"/>
</dbReference>
<accession>A0A0K9YIM9</accession>
<evidence type="ECO:0000256" key="3">
    <source>
        <dbReference type="ARBA" id="ARBA00022670"/>
    </source>
</evidence>
<protein>
    <submittedName>
        <fullName evidence="9">Aminopeptidase YtoP</fullName>
    </submittedName>
    <submittedName>
        <fullName evidence="10">Peptidase M28</fullName>
    </submittedName>
</protein>
<keyword evidence="12" id="KW-1185">Reference proteome</keyword>
<reference evidence="11" key="1">
    <citation type="submission" date="2015-07" db="EMBL/GenBank/DDBJ databases">
        <title>Genome sequencing project for genomic taxonomy and phylogenomics of Bacillus-like bacteria.</title>
        <authorList>
            <person name="Liu B."/>
            <person name="Wang J."/>
            <person name="Zhu Y."/>
            <person name="Liu G."/>
            <person name="Chen Q."/>
            <person name="Chen Z."/>
            <person name="Lan J."/>
            <person name="Che J."/>
            <person name="Ge C."/>
            <person name="Shi H."/>
            <person name="Pan Z."/>
            <person name="Liu X."/>
        </authorList>
    </citation>
    <scope>NUCLEOTIDE SEQUENCE [LARGE SCALE GENOMIC DNA]</scope>
    <source>
        <strain evidence="11">DSM 9887</strain>
    </source>
</reference>
<keyword evidence="3" id="KW-0645">Protease</keyword>
<keyword evidence="5" id="KW-0378">Hydrolase</keyword>
<evidence type="ECO:0000256" key="6">
    <source>
        <dbReference type="PIRNR" id="PIRNR001123"/>
    </source>
</evidence>
<evidence type="ECO:0000313" key="9">
    <source>
        <dbReference type="EMBL" id="GED69036.1"/>
    </source>
</evidence>
<evidence type="ECO:0000256" key="2">
    <source>
        <dbReference type="ARBA" id="ARBA00022438"/>
    </source>
</evidence>
<dbReference type="SUPFAM" id="SSF101821">
    <property type="entry name" value="Aminopeptidase/glucanase lid domain"/>
    <property type="match status" value="1"/>
</dbReference>
<dbReference type="Proteomes" id="UP000319578">
    <property type="component" value="Unassembled WGS sequence"/>
</dbReference>
<evidence type="ECO:0000256" key="8">
    <source>
        <dbReference type="PIRSR" id="PIRSR001123-2"/>
    </source>
</evidence>
<comment type="cofactor">
    <cofactor evidence="8">
        <name>a divalent metal cation</name>
        <dbReference type="ChEBI" id="CHEBI:60240"/>
    </cofactor>
    <text evidence="8">Binds 2 divalent metal cations per subunit.</text>
</comment>
<dbReference type="OrthoDB" id="9772053at2"/>
<evidence type="ECO:0000313" key="10">
    <source>
        <dbReference type="EMBL" id="KNB68542.1"/>
    </source>
</evidence>
<dbReference type="EMBL" id="BJON01000010">
    <property type="protein sequence ID" value="GED69036.1"/>
    <property type="molecule type" value="Genomic_DNA"/>
</dbReference>
<dbReference type="PATRIC" id="fig|54915.3.peg.433"/>
<dbReference type="Pfam" id="PF05343">
    <property type="entry name" value="Peptidase_M42"/>
    <property type="match status" value="1"/>
</dbReference>